<evidence type="ECO:0000256" key="1">
    <source>
        <dbReference type="SAM" id="MobiDB-lite"/>
    </source>
</evidence>
<organism evidence="3">
    <name type="scientific">Sesamum radiatum</name>
    <name type="common">Black benniseed</name>
    <dbReference type="NCBI Taxonomy" id="300843"/>
    <lineage>
        <taxon>Eukaryota</taxon>
        <taxon>Viridiplantae</taxon>
        <taxon>Streptophyta</taxon>
        <taxon>Embryophyta</taxon>
        <taxon>Tracheophyta</taxon>
        <taxon>Spermatophyta</taxon>
        <taxon>Magnoliopsida</taxon>
        <taxon>eudicotyledons</taxon>
        <taxon>Gunneridae</taxon>
        <taxon>Pentapetalae</taxon>
        <taxon>asterids</taxon>
        <taxon>lamiids</taxon>
        <taxon>Lamiales</taxon>
        <taxon>Pedaliaceae</taxon>
        <taxon>Sesamum</taxon>
    </lineage>
</organism>
<dbReference type="InterPro" id="IPR040256">
    <property type="entry name" value="At4g02000-like"/>
</dbReference>
<gene>
    <name evidence="3" type="ORF">Sradi_3804200</name>
</gene>
<dbReference type="InterPro" id="IPR025558">
    <property type="entry name" value="DUF4283"/>
</dbReference>
<proteinExistence type="predicted"/>
<reference evidence="3" key="2">
    <citation type="journal article" date="2024" name="Plant">
        <title>Genomic evolution and insights into agronomic trait innovations of Sesamum species.</title>
        <authorList>
            <person name="Miao H."/>
            <person name="Wang L."/>
            <person name="Qu L."/>
            <person name="Liu H."/>
            <person name="Sun Y."/>
            <person name="Le M."/>
            <person name="Wang Q."/>
            <person name="Wei S."/>
            <person name="Zheng Y."/>
            <person name="Lin W."/>
            <person name="Duan Y."/>
            <person name="Cao H."/>
            <person name="Xiong S."/>
            <person name="Wang X."/>
            <person name="Wei L."/>
            <person name="Li C."/>
            <person name="Ma Q."/>
            <person name="Ju M."/>
            <person name="Zhao R."/>
            <person name="Li G."/>
            <person name="Mu C."/>
            <person name="Tian Q."/>
            <person name="Mei H."/>
            <person name="Zhang T."/>
            <person name="Gao T."/>
            <person name="Zhang H."/>
        </authorList>
    </citation>
    <scope>NUCLEOTIDE SEQUENCE</scope>
    <source>
        <strain evidence="3">G02</strain>
    </source>
</reference>
<dbReference type="Pfam" id="PF14111">
    <property type="entry name" value="DUF4283"/>
    <property type="match status" value="1"/>
</dbReference>
<dbReference type="PANTHER" id="PTHR31286">
    <property type="entry name" value="GLYCINE-RICH CELL WALL STRUCTURAL PROTEIN 1.8-LIKE"/>
    <property type="match status" value="1"/>
</dbReference>
<comment type="caution">
    <text evidence="3">The sequence shown here is derived from an EMBL/GenBank/DDBJ whole genome shotgun (WGS) entry which is preliminary data.</text>
</comment>
<feature type="compositionally biased region" description="Polar residues" evidence="1">
    <location>
        <begin position="314"/>
        <end position="325"/>
    </location>
</feature>
<feature type="compositionally biased region" description="Polar residues" evidence="1">
    <location>
        <begin position="450"/>
        <end position="459"/>
    </location>
</feature>
<protein>
    <recommendedName>
        <fullName evidence="2">DUF4283 domain-containing protein</fullName>
    </recommendedName>
</protein>
<reference evidence="3" key="1">
    <citation type="submission" date="2020-06" db="EMBL/GenBank/DDBJ databases">
        <authorList>
            <person name="Li T."/>
            <person name="Hu X."/>
            <person name="Zhang T."/>
            <person name="Song X."/>
            <person name="Zhang H."/>
            <person name="Dai N."/>
            <person name="Sheng W."/>
            <person name="Hou X."/>
            <person name="Wei L."/>
        </authorList>
    </citation>
    <scope>NUCLEOTIDE SEQUENCE</scope>
    <source>
        <strain evidence="3">G02</strain>
        <tissue evidence="3">Leaf</tissue>
    </source>
</reference>
<evidence type="ECO:0000259" key="2">
    <source>
        <dbReference type="Pfam" id="PF14111"/>
    </source>
</evidence>
<sequence>MASMVPPNPTSATELRPLDPPDQRRSFLAAPTADREGEPLSLCAAKKIFTPKDDYYGRPCTYRGGRAINFSMTETEILSVHLKFALISKFSHGYLSMQVIRTYFAKLGLRGAYSIGVINVKHIIIKFSNEDDFSRVWLKQIMFLNGFPMRIFKWMPDFNPRIESPITPVWIWLSELPVHLFHKKALFGIASLIGTPLKLDEDTTDGLRPSVAWICVEIDLTKPRPEVIWLGTEGKYISQPVQYERCPKYCLQCKHLGHGIEECREGKQDLLKTREVEKVPVTEDLRTILNRKREKKVEKDGVGGSNPIMEDEASNMQTTQVPNDVTDSEGNDRSASIPGLETIAENEENNSTDNTVRGTRDVAQKSEHVNLIHTICFFNSESNEADEGGSIGQDVEREYETSDWNPQETSTLQNQPLDDEDLEDAKRKGRHKHALSLSRPEKIVTGSIARAQSSASLEI</sequence>
<feature type="compositionally biased region" description="Polar residues" evidence="1">
    <location>
        <begin position="402"/>
        <end position="416"/>
    </location>
</feature>
<evidence type="ECO:0000313" key="3">
    <source>
        <dbReference type="EMBL" id="KAL0361197.1"/>
    </source>
</evidence>
<feature type="domain" description="DUF4283" evidence="2">
    <location>
        <begin position="82"/>
        <end position="160"/>
    </location>
</feature>
<feature type="region of interest" description="Disordered" evidence="1">
    <location>
        <begin position="399"/>
        <end position="459"/>
    </location>
</feature>
<name>A0AAW2Q0F7_SESRA</name>
<accession>A0AAW2Q0F7</accession>
<dbReference type="PANTHER" id="PTHR31286:SF179">
    <property type="entry name" value="RNASE H TYPE-1 DOMAIN-CONTAINING PROTEIN"/>
    <property type="match status" value="1"/>
</dbReference>
<dbReference type="AlphaFoldDB" id="A0AAW2Q0F7"/>
<feature type="region of interest" description="Disordered" evidence="1">
    <location>
        <begin position="1"/>
        <end position="23"/>
    </location>
</feature>
<dbReference type="EMBL" id="JACGWJ010000016">
    <property type="protein sequence ID" value="KAL0361197.1"/>
    <property type="molecule type" value="Genomic_DNA"/>
</dbReference>
<feature type="region of interest" description="Disordered" evidence="1">
    <location>
        <begin position="294"/>
        <end position="357"/>
    </location>
</feature>